<feature type="compositionally biased region" description="Basic and acidic residues" evidence="1">
    <location>
        <begin position="99"/>
        <end position="127"/>
    </location>
</feature>
<sequence length="147" mass="16234">MMIRSSAILKHARGQNCTLRLPGTCNGNPETVVFCHLNGGAAGKGMGVKAHDSLGFFGCSDCHRAYDQQRGRADLALEVLDAVCETHVLLVRAGLISVREDKPKAPSERPVKPRKPKGERTPIHSRTDWPTGRKIQSRNNLRRKEKV</sequence>
<dbReference type="EMBL" id="BMKB01000002">
    <property type="protein sequence ID" value="GGA45845.1"/>
    <property type="molecule type" value="Genomic_DNA"/>
</dbReference>
<dbReference type="Pfam" id="PF07102">
    <property type="entry name" value="YbcO"/>
    <property type="match status" value="1"/>
</dbReference>
<evidence type="ECO:0000313" key="2">
    <source>
        <dbReference type="EMBL" id="GGA45845.1"/>
    </source>
</evidence>
<accession>A0A916R9B3</accession>
<protein>
    <recommendedName>
        <fullName evidence="4">DUF1364 domain-containing protein</fullName>
    </recommendedName>
</protein>
<gene>
    <name evidence="2" type="ORF">GCM10011499_14480</name>
</gene>
<organism evidence="2 3">
    <name type="scientific">Pelagibacterium lentulum</name>
    <dbReference type="NCBI Taxonomy" id="2029865"/>
    <lineage>
        <taxon>Bacteria</taxon>
        <taxon>Pseudomonadati</taxon>
        <taxon>Pseudomonadota</taxon>
        <taxon>Alphaproteobacteria</taxon>
        <taxon>Hyphomicrobiales</taxon>
        <taxon>Devosiaceae</taxon>
        <taxon>Pelagibacterium</taxon>
    </lineage>
</organism>
<comment type="caution">
    <text evidence="2">The sequence shown here is derived from an EMBL/GenBank/DDBJ whole genome shotgun (WGS) entry which is preliminary data.</text>
</comment>
<keyword evidence="3" id="KW-1185">Reference proteome</keyword>
<dbReference type="AlphaFoldDB" id="A0A916R9B3"/>
<dbReference type="OrthoDB" id="7068425at2"/>
<evidence type="ECO:0000256" key="1">
    <source>
        <dbReference type="SAM" id="MobiDB-lite"/>
    </source>
</evidence>
<evidence type="ECO:0008006" key="4">
    <source>
        <dbReference type="Google" id="ProtNLM"/>
    </source>
</evidence>
<feature type="region of interest" description="Disordered" evidence="1">
    <location>
        <begin position="99"/>
        <end position="147"/>
    </location>
</feature>
<name>A0A916R9B3_9HYPH</name>
<dbReference type="RefSeq" id="WP_127072917.1">
    <property type="nucleotide sequence ID" value="NZ_BMKB01000002.1"/>
</dbReference>
<evidence type="ECO:0000313" key="3">
    <source>
        <dbReference type="Proteomes" id="UP000596977"/>
    </source>
</evidence>
<dbReference type="Gene3D" id="3.30.50.20">
    <property type="entry name" value="prophage-derive protein ybcO"/>
    <property type="match status" value="1"/>
</dbReference>
<dbReference type="InterPro" id="IPR010774">
    <property type="entry name" value="YbcO"/>
</dbReference>
<reference evidence="2 3" key="1">
    <citation type="journal article" date="2014" name="Int. J. Syst. Evol. Microbiol.">
        <title>Complete genome sequence of Corynebacterium casei LMG S-19264T (=DSM 44701T), isolated from a smear-ripened cheese.</title>
        <authorList>
            <consortium name="US DOE Joint Genome Institute (JGI-PGF)"/>
            <person name="Walter F."/>
            <person name="Albersmeier A."/>
            <person name="Kalinowski J."/>
            <person name="Ruckert C."/>
        </authorList>
    </citation>
    <scope>NUCLEOTIDE SEQUENCE [LARGE SCALE GENOMIC DNA]</scope>
    <source>
        <strain evidence="2 3">CGMCC 1.15896</strain>
    </source>
</reference>
<proteinExistence type="predicted"/>
<dbReference type="Proteomes" id="UP000596977">
    <property type="component" value="Unassembled WGS sequence"/>
</dbReference>